<dbReference type="Pfam" id="PF00583">
    <property type="entry name" value="Acetyltransf_1"/>
    <property type="match status" value="1"/>
</dbReference>
<dbReference type="CDD" id="cd04301">
    <property type="entry name" value="NAT_SF"/>
    <property type="match status" value="1"/>
</dbReference>
<organism evidence="4 5">
    <name type="scientific">Rhizobium alvei</name>
    <dbReference type="NCBI Taxonomy" id="1132659"/>
    <lineage>
        <taxon>Bacteria</taxon>
        <taxon>Pseudomonadati</taxon>
        <taxon>Pseudomonadota</taxon>
        <taxon>Alphaproteobacteria</taxon>
        <taxon>Hyphomicrobiales</taxon>
        <taxon>Rhizobiaceae</taxon>
        <taxon>Rhizobium/Agrobacterium group</taxon>
        <taxon>Rhizobium</taxon>
    </lineage>
</organism>
<dbReference type="Gene3D" id="3.40.630.30">
    <property type="match status" value="1"/>
</dbReference>
<keyword evidence="2 4" id="KW-0012">Acyltransferase</keyword>
<proteinExistence type="predicted"/>
<reference evidence="4" key="1">
    <citation type="journal article" date="2015" name="Int. J. Syst. Evol. Microbiol.">
        <title>Rhizobium alvei sp. nov., isolated from a freshwater river.</title>
        <authorList>
            <person name="Sheu S.Y."/>
            <person name="Huang H.W."/>
            <person name="Young C.C."/>
            <person name="Chen W.M."/>
        </authorList>
    </citation>
    <scope>NUCLEOTIDE SEQUENCE</scope>
    <source>
        <strain evidence="4">TNR-22</strain>
    </source>
</reference>
<dbReference type="EC" id="2.3.1.-" evidence="4"/>
<dbReference type="PANTHER" id="PTHR10545">
    <property type="entry name" value="DIAMINE N-ACETYLTRANSFERASE"/>
    <property type="match status" value="1"/>
</dbReference>
<accession>A0ABT8YIY2</accession>
<evidence type="ECO:0000259" key="3">
    <source>
        <dbReference type="PROSITE" id="PS51186"/>
    </source>
</evidence>
<gene>
    <name evidence="4" type="ORF">Q4481_06795</name>
</gene>
<dbReference type="InterPro" id="IPR016181">
    <property type="entry name" value="Acyl_CoA_acyltransferase"/>
</dbReference>
<sequence>MMITIRRAEPDDAEEILAMIRAHAAFERSNAPITLEQLRVLLAPGLAIQILLACGHDGPLGYAALTFDTALWRAERYAHLDCLYVREGHRGEGLGKRLLMAVADVARSAGCRRLEWQTPQWNSDAIRFYEREGGWHEAKARFHLDL</sequence>
<dbReference type="RefSeq" id="WP_304375574.1">
    <property type="nucleotide sequence ID" value="NZ_JAUOZU010000006.1"/>
</dbReference>
<keyword evidence="5" id="KW-1185">Reference proteome</keyword>
<dbReference type="GO" id="GO:0016746">
    <property type="term" value="F:acyltransferase activity"/>
    <property type="evidence" value="ECO:0007669"/>
    <property type="project" value="UniProtKB-KW"/>
</dbReference>
<dbReference type="PROSITE" id="PS51186">
    <property type="entry name" value="GNAT"/>
    <property type="match status" value="1"/>
</dbReference>
<name>A0ABT8YIY2_9HYPH</name>
<feature type="domain" description="N-acetyltransferase" evidence="3">
    <location>
        <begin position="3"/>
        <end position="146"/>
    </location>
</feature>
<reference evidence="4" key="2">
    <citation type="submission" date="2023-07" db="EMBL/GenBank/DDBJ databases">
        <authorList>
            <person name="Shen H."/>
        </authorList>
    </citation>
    <scope>NUCLEOTIDE SEQUENCE</scope>
    <source>
        <strain evidence="4">TNR-22</strain>
    </source>
</reference>
<dbReference type="PANTHER" id="PTHR10545:SF29">
    <property type="entry name" value="GH14572P-RELATED"/>
    <property type="match status" value="1"/>
</dbReference>
<evidence type="ECO:0000313" key="5">
    <source>
        <dbReference type="Proteomes" id="UP001174932"/>
    </source>
</evidence>
<dbReference type="InterPro" id="IPR000182">
    <property type="entry name" value="GNAT_dom"/>
</dbReference>
<evidence type="ECO:0000313" key="4">
    <source>
        <dbReference type="EMBL" id="MDO6963658.1"/>
    </source>
</evidence>
<protein>
    <submittedName>
        <fullName evidence="4">GNAT family N-acetyltransferase</fullName>
        <ecNumber evidence="4">2.3.1.-</ecNumber>
    </submittedName>
</protein>
<dbReference type="EMBL" id="JAUOZU010000006">
    <property type="protein sequence ID" value="MDO6963658.1"/>
    <property type="molecule type" value="Genomic_DNA"/>
</dbReference>
<dbReference type="InterPro" id="IPR051016">
    <property type="entry name" value="Diverse_Substrate_AcTransf"/>
</dbReference>
<dbReference type="Proteomes" id="UP001174932">
    <property type="component" value="Unassembled WGS sequence"/>
</dbReference>
<keyword evidence="1 4" id="KW-0808">Transferase</keyword>
<comment type="caution">
    <text evidence="4">The sequence shown here is derived from an EMBL/GenBank/DDBJ whole genome shotgun (WGS) entry which is preliminary data.</text>
</comment>
<evidence type="ECO:0000256" key="2">
    <source>
        <dbReference type="ARBA" id="ARBA00023315"/>
    </source>
</evidence>
<evidence type="ECO:0000256" key="1">
    <source>
        <dbReference type="ARBA" id="ARBA00022679"/>
    </source>
</evidence>
<dbReference type="SUPFAM" id="SSF55729">
    <property type="entry name" value="Acyl-CoA N-acyltransferases (Nat)"/>
    <property type="match status" value="1"/>
</dbReference>